<dbReference type="RefSeq" id="WP_062148935.1">
    <property type="nucleotide sequence ID" value="NZ_CP012373.2"/>
</dbReference>
<accession>A0A2N9YB94</accession>
<evidence type="ECO:0000313" key="1">
    <source>
        <dbReference type="EMBL" id="AUI67733.1"/>
    </source>
</evidence>
<dbReference type="EMBL" id="CP018889">
    <property type="protein sequence ID" value="AUI67733.1"/>
    <property type="molecule type" value="Genomic_DNA"/>
</dbReference>
<dbReference type="Proteomes" id="UP000234271">
    <property type="component" value="Chromosome"/>
</dbReference>
<protein>
    <submittedName>
        <fullName evidence="1">Uncharacterized protein</fullName>
    </submittedName>
</protein>
<proteinExistence type="predicted"/>
<reference evidence="2" key="1">
    <citation type="submission" date="2016-12" db="EMBL/GenBank/DDBJ databases">
        <title>Complete Genome Sequence of Beggiatoa leptomitiformis D-401.</title>
        <authorList>
            <person name="Fomenkov A."/>
            <person name="Vincze T."/>
            <person name="Grabovich M."/>
            <person name="Anton B.P."/>
            <person name="Dubinina G."/>
            <person name="Orlova M."/>
            <person name="Belousova E."/>
            <person name="Roberts R.J."/>
        </authorList>
    </citation>
    <scope>NUCLEOTIDE SEQUENCE [LARGE SCALE GENOMIC DNA]</scope>
    <source>
        <strain evidence="2">D-401</strain>
    </source>
</reference>
<dbReference type="AlphaFoldDB" id="A0A2N9YB94"/>
<name>A0A2N9YB94_9GAMM</name>
<gene>
    <name evidence="1" type="ORF">BLE401_02830</name>
</gene>
<evidence type="ECO:0000313" key="2">
    <source>
        <dbReference type="Proteomes" id="UP000234271"/>
    </source>
</evidence>
<keyword evidence="2" id="KW-1185">Reference proteome</keyword>
<organism evidence="1 2">
    <name type="scientific">Beggiatoa leptomitoformis</name>
    <dbReference type="NCBI Taxonomy" id="288004"/>
    <lineage>
        <taxon>Bacteria</taxon>
        <taxon>Pseudomonadati</taxon>
        <taxon>Pseudomonadota</taxon>
        <taxon>Gammaproteobacteria</taxon>
        <taxon>Thiotrichales</taxon>
        <taxon>Thiotrichaceae</taxon>
        <taxon>Beggiatoa</taxon>
    </lineage>
</organism>
<sequence length="74" mass="8382">MTYSTDFRKKVLLITKFHLVIPIRQVLLGGYLNAPRLSPLVLGKRSLQGRHYQAELGNEQNLDSGNLLKMDTTV</sequence>
<dbReference type="KEGG" id="blep:AL038_03200"/>